<evidence type="ECO:0000313" key="3">
    <source>
        <dbReference type="Proteomes" id="UP000019681"/>
    </source>
</evidence>
<protein>
    <recommendedName>
        <fullName evidence="1">DUF1659 domain-containing protein</fullName>
    </recommendedName>
</protein>
<dbReference type="Proteomes" id="UP000019681">
    <property type="component" value="Unassembled WGS sequence"/>
</dbReference>
<dbReference type="RefSeq" id="WP_035381083.1">
    <property type="nucleotide sequence ID" value="NZ_AZQP01000042.1"/>
</dbReference>
<name>A0A017RSW3_9CLOT</name>
<organism evidence="2 3">
    <name type="scientific">Fervidicella metallireducens AeB</name>
    <dbReference type="NCBI Taxonomy" id="1403537"/>
    <lineage>
        <taxon>Bacteria</taxon>
        <taxon>Bacillati</taxon>
        <taxon>Bacillota</taxon>
        <taxon>Clostridia</taxon>
        <taxon>Eubacteriales</taxon>
        <taxon>Clostridiaceae</taxon>
        <taxon>Fervidicella</taxon>
    </lineage>
</organism>
<evidence type="ECO:0000313" key="2">
    <source>
        <dbReference type="EMBL" id="EYE87691.1"/>
    </source>
</evidence>
<gene>
    <name evidence="2" type="ORF">Q428_12070</name>
</gene>
<sequence>MAVNSVKLTSALVMKVKTGVDGKGNDIFKNITFKRVNPGVVKEDVFAVAQVYHQYLLFQ</sequence>
<evidence type="ECO:0000259" key="1">
    <source>
        <dbReference type="Pfam" id="PF07872"/>
    </source>
</evidence>
<accession>A0A017RSW3</accession>
<feature type="domain" description="DUF1659" evidence="1">
    <location>
        <begin position="2"/>
        <end position="51"/>
    </location>
</feature>
<comment type="caution">
    <text evidence="2">The sequence shown here is derived from an EMBL/GenBank/DDBJ whole genome shotgun (WGS) entry which is preliminary data.</text>
</comment>
<dbReference type="EMBL" id="AZQP01000042">
    <property type="protein sequence ID" value="EYE87691.1"/>
    <property type="molecule type" value="Genomic_DNA"/>
</dbReference>
<dbReference type="AlphaFoldDB" id="A0A017RSW3"/>
<dbReference type="STRING" id="1403537.Q428_12070"/>
<reference evidence="2 3" key="1">
    <citation type="journal article" date="2014" name="Genome Announc.">
        <title>Draft Genome Sequence of Fervidicella metallireducens Strain AeBT, an Iron-Reducing Thermoanaerobe from the Great Artesian Basin.</title>
        <authorList>
            <person name="Patel B.K."/>
        </authorList>
    </citation>
    <scope>NUCLEOTIDE SEQUENCE [LARGE SCALE GENOMIC DNA]</scope>
    <source>
        <strain evidence="2 3">AeB</strain>
    </source>
</reference>
<dbReference type="OrthoDB" id="1955198at2"/>
<keyword evidence="3" id="KW-1185">Reference proteome</keyword>
<dbReference type="Pfam" id="PF07872">
    <property type="entry name" value="DUF1659"/>
    <property type="match status" value="1"/>
</dbReference>
<dbReference type="InterPro" id="IPR012454">
    <property type="entry name" value="DUF1659"/>
</dbReference>
<proteinExistence type="predicted"/>